<reference evidence="3" key="1">
    <citation type="submission" date="2018-02" db="EMBL/GenBank/DDBJ databases">
        <authorList>
            <person name="Cohen D.B."/>
            <person name="Kent A.D."/>
        </authorList>
    </citation>
    <scope>NUCLEOTIDE SEQUENCE</scope>
</reference>
<dbReference type="Gene3D" id="3.30.420.10">
    <property type="entry name" value="Ribonuclease H-like superfamily/Ribonuclease H"/>
    <property type="match status" value="1"/>
</dbReference>
<name>A0A2N9H969_FAGSY</name>
<protein>
    <recommendedName>
        <fullName evidence="2">Integrase catalytic domain-containing protein</fullName>
    </recommendedName>
</protein>
<dbReference type="PANTHER" id="PTHR48475">
    <property type="entry name" value="RIBONUCLEASE H"/>
    <property type="match status" value="1"/>
</dbReference>
<dbReference type="GO" id="GO:0015074">
    <property type="term" value="P:DNA integration"/>
    <property type="evidence" value="ECO:0007669"/>
    <property type="project" value="InterPro"/>
</dbReference>
<dbReference type="InterPro" id="IPR001584">
    <property type="entry name" value="Integrase_cat-core"/>
</dbReference>
<feature type="compositionally biased region" description="Basic residues" evidence="1">
    <location>
        <begin position="90"/>
        <end position="99"/>
    </location>
</feature>
<evidence type="ECO:0000259" key="2">
    <source>
        <dbReference type="PROSITE" id="PS50994"/>
    </source>
</evidence>
<dbReference type="InterPro" id="IPR005162">
    <property type="entry name" value="Retrotrans_gag_dom"/>
</dbReference>
<feature type="region of interest" description="Disordered" evidence="1">
    <location>
        <begin position="83"/>
        <end position="146"/>
    </location>
</feature>
<dbReference type="PROSITE" id="PS50994">
    <property type="entry name" value="INTEGRASE"/>
    <property type="match status" value="1"/>
</dbReference>
<dbReference type="GO" id="GO:0003676">
    <property type="term" value="F:nucleic acid binding"/>
    <property type="evidence" value="ECO:0007669"/>
    <property type="project" value="InterPro"/>
</dbReference>
<dbReference type="EMBL" id="OIVN01003018">
    <property type="protein sequence ID" value="SPD08231.1"/>
    <property type="molecule type" value="Genomic_DNA"/>
</dbReference>
<evidence type="ECO:0000256" key="1">
    <source>
        <dbReference type="SAM" id="MobiDB-lite"/>
    </source>
</evidence>
<dbReference type="InterPro" id="IPR012337">
    <property type="entry name" value="RNaseH-like_sf"/>
</dbReference>
<dbReference type="SUPFAM" id="SSF53098">
    <property type="entry name" value="Ribonuclease H-like"/>
    <property type="match status" value="1"/>
</dbReference>
<evidence type="ECO:0000313" key="3">
    <source>
        <dbReference type="EMBL" id="SPD08231.1"/>
    </source>
</evidence>
<dbReference type="PANTHER" id="PTHR48475:SF2">
    <property type="entry name" value="RIBONUCLEASE H"/>
    <property type="match status" value="1"/>
</dbReference>
<dbReference type="AlphaFoldDB" id="A0A2N9H969"/>
<gene>
    <name evidence="3" type="ORF">FSB_LOCUS36113</name>
</gene>
<sequence length="758" mass="87520">MAKTEAFVLVEDPVLPTTQNRVVRLEMHGAFDEQVSCRSEGIRHTKIQGEGSRTAGPRIDIENLKKSQRIERLERELRELRGQLDNHDRQRSRKRRSQSHSRLCESSHRFCGRHNKDRREYHNSLRSKSIGRAGRSPLPQKSDDRNHNPIQEQLQQISYSPFSSSIERAWLPTKFTTPNMTAYNGRSDSVCHLNHYRQSMALYNGNDALMCQILPLSLGEVALRWFDKLEHGSICSWRELSKAFTTHFITNTRKPKEMDSLMALTMKPRETLKFGLPQGCRIRQSLTKKPPLSMADLMSRIEQHVRVEEDGEPIFKILPQIKNKPYFIWPPKFGGDPATRESKPYCAYYKEHGHLTENCRTYKGFLEDLVRKGHLRQFVDESKVKLRQEKHNAPKDPIGIIEVIHSHTEAADLRVEAWTTAYMQEVFHLSGEAQPVPKRLRKEVNIVRRTATRYWVLKDGNLYKRSHSGKDPWRTELWARDIGSHTCRRMPPTRGHLPNGGLDLVGPLPKAPGNRRWLIVATNYFTKWVETEPLTHINDSDSKKFVWKNIITRFGILHTLISDNRIQFDSGPFKAFYEEYRIRNHFSTSAYPQANGQAESSNKTILSGIKTTPRVSTGETPFSMTYGIEAVIPLDVGLPIIRSEYFDLVTNRATLAMEVDLLEERRESILIHLATYQNGLCRSYDRRIKSRDLTVGNLVLRKVMGSRKDPTQGKLGPNWEGPYKFASIARVGAFQLMGLNDVPVKRPWNICNLKKFYQ</sequence>
<dbReference type="Pfam" id="PF03732">
    <property type="entry name" value="Retrotrans_gag"/>
    <property type="match status" value="1"/>
</dbReference>
<accession>A0A2N9H969</accession>
<dbReference type="InterPro" id="IPR036397">
    <property type="entry name" value="RNaseH_sf"/>
</dbReference>
<feature type="domain" description="Integrase catalytic" evidence="2">
    <location>
        <begin position="488"/>
        <end position="666"/>
    </location>
</feature>
<organism evidence="3">
    <name type="scientific">Fagus sylvatica</name>
    <name type="common">Beechnut</name>
    <dbReference type="NCBI Taxonomy" id="28930"/>
    <lineage>
        <taxon>Eukaryota</taxon>
        <taxon>Viridiplantae</taxon>
        <taxon>Streptophyta</taxon>
        <taxon>Embryophyta</taxon>
        <taxon>Tracheophyta</taxon>
        <taxon>Spermatophyta</taxon>
        <taxon>Magnoliopsida</taxon>
        <taxon>eudicotyledons</taxon>
        <taxon>Gunneridae</taxon>
        <taxon>Pentapetalae</taxon>
        <taxon>rosids</taxon>
        <taxon>fabids</taxon>
        <taxon>Fagales</taxon>
        <taxon>Fagaceae</taxon>
        <taxon>Fagus</taxon>
    </lineage>
</organism>
<proteinExistence type="predicted"/>